<comment type="caution">
    <text evidence="2">The sequence shown here is derived from an EMBL/GenBank/DDBJ whole genome shotgun (WGS) entry which is preliminary data.</text>
</comment>
<protein>
    <submittedName>
        <fullName evidence="2">Acyl-protein thioesterase 2-like</fullName>
    </submittedName>
</protein>
<dbReference type="Gene3D" id="3.40.50.1820">
    <property type="entry name" value="alpha/beta hydrolase"/>
    <property type="match status" value="1"/>
</dbReference>
<evidence type="ECO:0000313" key="2">
    <source>
        <dbReference type="EMBL" id="MCI23415.1"/>
    </source>
</evidence>
<feature type="non-terminal residue" evidence="2">
    <location>
        <position position="93"/>
    </location>
</feature>
<feature type="domain" description="Phospholipase/carboxylesterase/thioesterase" evidence="1">
    <location>
        <begin position="29"/>
        <end position="89"/>
    </location>
</feature>
<reference evidence="2 3" key="1">
    <citation type="journal article" date="2018" name="Front. Plant Sci.">
        <title>Red Clover (Trifolium pratense) and Zigzag Clover (T. medium) - A Picture of Genomic Similarities and Differences.</title>
        <authorList>
            <person name="Dluhosova J."/>
            <person name="Istvanek J."/>
            <person name="Nedelnik J."/>
            <person name="Repkova J."/>
        </authorList>
    </citation>
    <scope>NUCLEOTIDE SEQUENCE [LARGE SCALE GENOMIC DNA]</scope>
    <source>
        <strain evidence="3">cv. 10/8</strain>
        <tissue evidence="2">Leaf</tissue>
    </source>
</reference>
<dbReference type="AlphaFoldDB" id="A0A392QJE6"/>
<dbReference type="EMBL" id="LXQA010135936">
    <property type="protein sequence ID" value="MCI23415.1"/>
    <property type="molecule type" value="Genomic_DNA"/>
</dbReference>
<dbReference type="GO" id="GO:0016787">
    <property type="term" value="F:hydrolase activity"/>
    <property type="evidence" value="ECO:0007669"/>
    <property type="project" value="InterPro"/>
</dbReference>
<name>A0A392QJE6_9FABA</name>
<sequence length="93" mass="10187">MRNLIDVRFTCLSDFVFWFLCSSSQLLESLPLPNIKWICPTAPTRPVAILGGFPCTAWFDVGELSEDGPDDWEGLDASASHIANLLSTEPADG</sequence>
<accession>A0A392QJE6</accession>
<dbReference type="PANTHER" id="PTHR46234">
    <property type="entry name" value="ALPHA/BETA-HYDROLASES SUPERFAMILY PROTEIN"/>
    <property type="match status" value="1"/>
</dbReference>
<dbReference type="SUPFAM" id="SSF53474">
    <property type="entry name" value="alpha/beta-Hydrolases"/>
    <property type="match status" value="1"/>
</dbReference>
<organism evidence="2 3">
    <name type="scientific">Trifolium medium</name>
    <dbReference type="NCBI Taxonomy" id="97028"/>
    <lineage>
        <taxon>Eukaryota</taxon>
        <taxon>Viridiplantae</taxon>
        <taxon>Streptophyta</taxon>
        <taxon>Embryophyta</taxon>
        <taxon>Tracheophyta</taxon>
        <taxon>Spermatophyta</taxon>
        <taxon>Magnoliopsida</taxon>
        <taxon>eudicotyledons</taxon>
        <taxon>Gunneridae</taxon>
        <taxon>Pentapetalae</taxon>
        <taxon>rosids</taxon>
        <taxon>fabids</taxon>
        <taxon>Fabales</taxon>
        <taxon>Fabaceae</taxon>
        <taxon>Papilionoideae</taxon>
        <taxon>50 kb inversion clade</taxon>
        <taxon>NPAAA clade</taxon>
        <taxon>Hologalegina</taxon>
        <taxon>IRL clade</taxon>
        <taxon>Trifolieae</taxon>
        <taxon>Trifolium</taxon>
    </lineage>
</organism>
<evidence type="ECO:0000313" key="3">
    <source>
        <dbReference type="Proteomes" id="UP000265520"/>
    </source>
</evidence>
<proteinExistence type="predicted"/>
<dbReference type="Proteomes" id="UP000265520">
    <property type="component" value="Unassembled WGS sequence"/>
</dbReference>
<dbReference type="InterPro" id="IPR003140">
    <property type="entry name" value="PLipase/COase/thioEstase"/>
</dbReference>
<dbReference type="Pfam" id="PF02230">
    <property type="entry name" value="Abhydrolase_2"/>
    <property type="match status" value="1"/>
</dbReference>
<dbReference type="InterPro" id="IPR029058">
    <property type="entry name" value="AB_hydrolase_fold"/>
</dbReference>
<evidence type="ECO:0000259" key="1">
    <source>
        <dbReference type="Pfam" id="PF02230"/>
    </source>
</evidence>
<gene>
    <name evidence="2" type="ORF">A2U01_0044594</name>
</gene>
<keyword evidence="3" id="KW-1185">Reference proteome</keyword>